<dbReference type="EMBL" id="JBGBZN010000002">
    <property type="protein sequence ID" value="MEY9469253.1"/>
    <property type="molecule type" value="Genomic_DNA"/>
</dbReference>
<protein>
    <submittedName>
        <fullName evidence="2">Membrane-anchored protein</fullName>
    </submittedName>
</protein>
<dbReference type="Proteomes" id="UP001565474">
    <property type="component" value="Unassembled WGS sequence"/>
</dbReference>
<gene>
    <name evidence="2" type="ORF">ABH992_001652</name>
</gene>
<name>A0ABV4GE68_9BRAD</name>
<reference evidence="2 3" key="1">
    <citation type="submission" date="2024-07" db="EMBL/GenBank/DDBJ databases">
        <title>Genomic Encyclopedia of Type Strains, Phase V (KMG-V): Genome sequencing to study the core and pangenomes of soil and plant-associated prokaryotes.</title>
        <authorList>
            <person name="Whitman W."/>
        </authorList>
    </citation>
    <scope>NUCLEOTIDE SEQUENCE [LARGE SCALE GENOMIC DNA]</scope>
    <source>
        <strain evidence="2 3">USDA 222</strain>
    </source>
</reference>
<accession>A0ABV4GE68</accession>
<keyword evidence="1" id="KW-1133">Transmembrane helix</keyword>
<evidence type="ECO:0000313" key="2">
    <source>
        <dbReference type="EMBL" id="MEY9469253.1"/>
    </source>
</evidence>
<keyword evidence="1" id="KW-0812">Transmembrane</keyword>
<organism evidence="2 3">
    <name type="scientific">Bradyrhizobium yuanmingense</name>
    <dbReference type="NCBI Taxonomy" id="108015"/>
    <lineage>
        <taxon>Bacteria</taxon>
        <taxon>Pseudomonadati</taxon>
        <taxon>Pseudomonadota</taxon>
        <taxon>Alphaproteobacteria</taxon>
        <taxon>Hyphomicrobiales</taxon>
        <taxon>Nitrobacteraceae</taxon>
        <taxon>Bradyrhizobium</taxon>
    </lineage>
</organism>
<keyword evidence="3" id="KW-1185">Reference proteome</keyword>
<evidence type="ECO:0000256" key="1">
    <source>
        <dbReference type="SAM" id="Phobius"/>
    </source>
</evidence>
<dbReference type="RefSeq" id="WP_036037599.1">
    <property type="nucleotide sequence ID" value="NZ_JBGBYD010000002.1"/>
</dbReference>
<evidence type="ECO:0000313" key="3">
    <source>
        <dbReference type="Proteomes" id="UP001565474"/>
    </source>
</evidence>
<comment type="caution">
    <text evidence="2">The sequence shown here is derived from an EMBL/GenBank/DDBJ whole genome shotgun (WGS) entry which is preliminary data.</text>
</comment>
<sequence>MLGWFVRVLFALAAPITALFVARDALNFGLIQTMVTILLVTALIWLIAAYAGRDRKAPH</sequence>
<proteinExistence type="predicted"/>
<feature type="transmembrane region" description="Helical" evidence="1">
    <location>
        <begin position="28"/>
        <end position="51"/>
    </location>
</feature>
<keyword evidence="1" id="KW-0472">Membrane</keyword>